<evidence type="ECO:0000256" key="5">
    <source>
        <dbReference type="ARBA" id="ARBA00012699"/>
    </source>
</evidence>
<dbReference type="RefSeq" id="XP_027199193.1">
    <property type="nucleotide sequence ID" value="XM_027343392.1"/>
</dbReference>
<evidence type="ECO:0000256" key="1">
    <source>
        <dbReference type="ARBA" id="ARBA00004653"/>
    </source>
</evidence>
<comment type="pathway">
    <text evidence="3">Sphingolipid metabolism.</text>
</comment>
<feature type="transmembrane region" description="Helical" evidence="16">
    <location>
        <begin position="16"/>
        <end position="41"/>
    </location>
</feature>
<dbReference type="PANTHER" id="PTHR12726">
    <property type="entry name" value="CERAMIDE GLUCOSYLTRANSFERASE"/>
    <property type="match status" value="1"/>
</dbReference>
<proteinExistence type="inferred from homology"/>
<sequence>MIINNNIVMEHQAVCYILTGIAIIIICGWTFVWFMHFLALVHGKRVLHKKIDTDSIKEMSLPGVSIIKPLVGIDQNLYSNMETFFQLNYPKFELLFCVQDEKDAAIICVKNLIQKYPQIDARLFIGGLKVGVNPKINNMQPAYLSSKYELILVSDAGIRMQNDTLLDMVCAMKEDVALVHQMPFVCDRKGFPAVLEKVYFGTAHARIYLSADCLNINCPTGMSALMRKDLLEEVGGIAAFGNYLAEDFFFAKSFTDRGYKLRISTQPAWQNSYTSDIETFQKRITRWAKLRIAMIPHMILLEPLSECFVLGAMASWAISYLIQIDPFAIYLFHILLWFLLDYTLLSIIQNSSLSFSKIDFVIAWLLRESFALVLFTRALWEPDISWRTGTYKLKWGGIAEEVKPKL</sequence>
<evidence type="ECO:0000256" key="8">
    <source>
        <dbReference type="ARBA" id="ARBA00022679"/>
    </source>
</evidence>
<dbReference type="GO" id="GO:0006679">
    <property type="term" value="P:glucosylceramide biosynthetic process"/>
    <property type="evidence" value="ECO:0007669"/>
    <property type="project" value="TreeGrafter"/>
</dbReference>
<dbReference type="OMA" id="IVWIIDC"/>
<comment type="catalytic activity">
    <reaction evidence="15">
        <text>N-(9Z-octadecenoyl)-sphing-4-enine + UDP-alpha-D-xylose = beta-D-xylosyl-(1&lt;-&gt;1')-N-(9Z-octadecenoyl)-sphing-4-enine + UDP + H(+)</text>
        <dbReference type="Rhea" id="RHEA:70247"/>
        <dbReference type="ChEBI" id="CHEBI:15378"/>
        <dbReference type="ChEBI" id="CHEBI:57632"/>
        <dbReference type="ChEBI" id="CHEBI:58223"/>
        <dbReference type="ChEBI" id="CHEBI:77996"/>
        <dbReference type="ChEBI" id="CHEBI:189081"/>
    </reaction>
    <physiologicalReaction direction="left-to-right" evidence="15">
        <dbReference type="Rhea" id="RHEA:70248"/>
    </physiologicalReaction>
</comment>
<dbReference type="GO" id="GO:0008120">
    <property type="term" value="F:ceramide glucosyltransferase activity"/>
    <property type="evidence" value="ECO:0007669"/>
    <property type="project" value="UniProtKB-EC"/>
</dbReference>
<evidence type="ECO:0000256" key="16">
    <source>
        <dbReference type="SAM" id="Phobius"/>
    </source>
</evidence>
<accession>A0A6P6Y138</accession>
<evidence type="ECO:0000256" key="2">
    <source>
        <dbReference type="ARBA" id="ARBA00004760"/>
    </source>
</evidence>
<reference evidence="18" key="1">
    <citation type="submission" date="2025-08" db="UniProtKB">
        <authorList>
            <consortium name="RefSeq"/>
        </authorList>
    </citation>
    <scope>IDENTIFICATION</scope>
    <source>
        <strain evidence="18">Airmid</strain>
    </source>
</reference>
<name>A0A6P6Y138_DERPT</name>
<dbReference type="GO" id="GO:0000139">
    <property type="term" value="C:Golgi membrane"/>
    <property type="evidence" value="ECO:0007669"/>
    <property type="project" value="UniProtKB-SubCell"/>
</dbReference>
<keyword evidence="11" id="KW-0333">Golgi apparatus</keyword>
<dbReference type="InParanoid" id="A0A6P6Y138"/>
<comment type="catalytic activity">
    <reaction evidence="14">
        <text>UDP-alpha-D-xylose + an N-acylsphing-4-enine = a beta-D-xylosyl-(1&lt;-&gt;1')-N-acylsphing-4-enine + UDP + H(+)</text>
        <dbReference type="Rhea" id="RHEA:70243"/>
        <dbReference type="ChEBI" id="CHEBI:15378"/>
        <dbReference type="ChEBI" id="CHEBI:52639"/>
        <dbReference type="ChEBI" id="CHEBI:57632"/>
        <dbReference type="ChEBI" id="CHEBI:58223"/>
        <dbReference type="ChEBI" id="CHEBI:189068"/>
    </reaction>
    <physiologicalReaction direction="left-to-right" evidence="14">
        <dbReference type="Rhea" id="RHEA:70244"/>
    </physiologicalReaction>
</comment>
<keyword evidence="7" id="KW-0328">Glycosyltransferase</keyword>
<dbReference type="OrthoDB" id="1483400at2759"/>
<gene>
    <name evidence="18" type="primary">LOC113793369</name>
</gene>
<evidence type="ECO:0000256" key="6">
    <source>
        <dbReference type="ARBA" id="ARBA00022516"/>
    </source>
</evidence>
<protein>
    <recommendedName>
        <fullName evidence="5">ceramide glucosyltransferase</fullName>
        <ecNumber evidence="5">2.4.1.80</ecNumber>
    </recommendedName>
</protein>
<evidence type="ECO:0000256" key="12">
    <source>
        <dbReference type="ARBA" id="ARBA00023098"/>
    </source>
</evidence>
<evidence type="ECO:0000313" key="17">
    <source>
        <dbReference type="Proteomes" id="UP000515146"/>
    </source>
</evidence>
<dbReference type="FunCoup" id="A0A6P6Y138">
    <property type="interactions" value="513"/>
</dbReference>
<dbReference type="PANTHER" id="PTHR12726:SF0">
    <property type="entry name" value="CERAMIDE GLUCOSYLTRANSFERASE"/>
    <property type="match status" value="1"/>
</dbReference>
<keyword evidence="9 16" id="KW-0812">Transmembrane</keyword>
<keyword evidence="10 16" id="KW-1133">Transmembrane helix</keyword>
<evidence type="ECO:0000256" key="13">
    <source>
        <dbReference type="ARBA" id="ARBA00023136"/>
    </source>
</evidence>
<dbReference type="Pfam" id="PF13506">
    <property type="entry name" value="Glyco_transf_21"/>
    <property type="match status" value="1"/>
</dbReference>
<dbReference type="Gene3D" id="3.90.550.10">
    <property type="entry name" value="Spore Coat Polysaccharide Biosynthesis Protein SpsA, Chain A"/>
    <property type="match status" value="1"/>
</dbReference>
<evidence type="ECO:0000256" key="15">
    <source>
        <dbReference type="ARBA" id="ARBA00048104"/>
    </source>
</evidence>
<comment type="similarity">
    <text evidence="4">Belongs to the glycosyltransferase 2 family.</text>
</comment>
<feature type="transmembrane region" description="Helical" evidence="16">
    <location>
        <begin position="299"/>
        <end position="322"/>
    </location>
</feature>
<evidence type="ECO:0000256" key="9">
    <source>
        <dbReference type="ARBA" id="ARBA00022692"/>
    </source>
</evidence>
<dbReference type="CTD" id="37516"/>
<feature type="transmembrane region" description="Helical" evidence="16">
    <location>
        <begin position="328"/>
        <end position="348"/>
    </location>
</feature>
<evidence type="ECO:0000256" key="11">
    <source>
        <dbReference type="ARBA" id="ARBA00023034"/>
    </source>
</evidence>
<keyword evidence="13 16" id="KW-0472">Membrane</keyword>
<dbReference type="AlphaFoldDB" id="A0A6P6Y138"/>
<dbReference type="InterPro" id="IPR025993">
    <property type="entry name" value="Ceramide_glucosylTrfase"/>
</dbReference>
<dbReference type="FunFam" id="3.90.550.10:FF:000041">
    <property type="entry name" value="UDP-glucose ceramide glucosyltransferase"/>
    <property type="match status" value="1"/>
</dbReference>
<dbReference type="InterPro" id="IPR029044">
    <property type="entry name" value="Nucleotide-diphossugar_trans"/>
</dbReference>
<dbReference type="Proteomes" id="UP000515146">
    <property type="component" value="Unplaced"/>
</dbReference>
<evidence type="ECO:0000256" key="4">
    <source>
        <dbReference type="ARBA" id="ARBA00006739"/>
    </source>
</evidence>
<dbReference type="CDD" id="cd02520">
    <property type="entry name" value="Glucosylceramide_synthase"/>
    <property type="match status" value="1"/>
</dbReference>
<evidence type="ECO:0000256" key="10">
    <source>
        <dbReference type="ARBA" id="ARBA00022989"/>
    </source>
</evidence>
<comment type="subcellular location">
    <subcellularLocation>
        <location evidence="1">Golgi apparatus membrane</location>
        <topology evidence="1">Multi-pass membrane protein</topology>
    </subcellularLocation>
</comment>
<keyword evidence="8" id="KW-0808">Transferase</keyword>
<dbReference type="KEGG" id="dpte:113793369"/>
<evidence type="ECO:0000256" key="7">
    <source>
        <dbReference type="ARBA" id="ARBA00022676"/>
    </source>
</evidence>
<keyword evidence="12" id="KW-0443">Lipid metabolism</keyword>
<dbReference type="UniPathway" id="UPA00222"/>
<evidence type="ECO:0000256" key="3">
    <source>
        <dbReference type="ARBA" id="ARBA00004991"/>
    </source>
</evidence>
<organism evidence="17 18">
    <name type="scientific">Dermatophagoides pteronyssinus</name>
    <name type="common">European house dust mite</name>
    <dbReference type="NCBI Taxonomy" id="6956"/>
    <lineage>
        <taxon>Eukaryota</taxon>
        <taxon>Metazoa</taxon>
        <taxon>Ecdysozoa</taxon>
        <taxon>Arthropoda</taxon>
        <taxon>Chelicerata</taxon>
        <taxon>Arachnida</taxon>
        <taxon>Acari</taxon>
        <taxon>Acariformes</taxon>
        <taxon>Sarcoptiformes</taxon>
        <taxon>Astigmata</taxon>
        <taxon>Psoroptidia</taxon>
        <taxon>Analgoidea</taxon>
        <taxon>Pyroglyphidae</taxon>
        <taxon>Dermatophagoidinae</taxon>
        <taxon>Dermatophagoides</taxon>
    </lineage>
</organism>
<dbReference type="SUPFAM" id="SSF53448">
    <property type="entry name" value="Nucleotide-diphospho-sugar transferases"/>
    <property type="match status" value="1"/>
</dbReference>
<keyword evidence="6" id="KW-0444">Lipid biosynthesis</keyword>
<dbReference type="EC" id="2.4.1.80" evidence="5"/>
<evidence type="ECO:0000256" key="14">
    <source>
        <dbReference type="ARBA" id="ARBA00047869"/>
    </source>
</evidence>
<comment type="pathway">
    <text evidence="2">Lipid metabolism; sphingolipid metabolism.</text>
</comment>
<evidence type="ECO:0000313" key="18">
    <source>
        <dbReference type="RefSeq" id="XP_027199193.1"/>
    </source>
</evidence>
<keyword evidence="17" id="KW-1185">Reference proteome</keyword>